<keyword evidence="7" id="KW-0732">Signal</keyword>
<protein>
    <submittedName>
        <fullName evidence="9">Beta-glucosidase</fullName>
    </submittedName>
</protein>
<dbReference type="FunFam" id="3.20.20.80:FF:000013">
    <property type="entry name" value="lactase-phlorizin hydrolase"/>
    <property type="match status" value="1"/>
</dbReference>
<evidence type="ECO:0000256" key="7">
    <source>
        <dbReference type="SAM" id="SignalP"/>
    </source>
</evidence>
<keyword evidence="8" id="KW-1185">Reference proteome</keyword>
<dbReference type="Pfam" id="PF00232">
    <property type="entry name" value="Glyco_hydro_1"/>
    <property type="match status" value="1"/>
</dbReference>
<accession>A0A914D3V6</accession>
<dbReference type="Proteomes" id="UP000887540">
    <property type="component" value="Unplaced"/>
</dbReference>
<dbReference type="InterPro" id="IPR001360">
    <property type="entry name" value="Glyco_hydro_1"/>
</dbReference>
<dbReference type="PANTHER" id="PTHR10353:SF36">
    <property type="entry name" value="LP05116P"/>
    <property type="match status" value="1"/>
</dbReference>
<evidence type="ECO:0000256" key="1">
    <source>
        <dbReference type="ARBA" id="ARBA00010838"/>
    </source>
</evidence>
<keyword evidence="5" id="KW-0326">Glycosidase</keyword>
<feature type="signal peptide" evidence="7">
    <location>
        <begin position="1"/>
        <end position="18"/>
    </location>
</feature>
<dbReference type="PANTHER" id="PTHR10353">
    <property type="entry name" value="GLYCOSYL HYDROLASE"/>
    <property type="match status" value="1"/>
</dbReference>
<evidence type="ECO:0000256" key="3">
    <source>
        <dbReference type="ARBA" id="ARBA00022801"/>
    </source>
</evidence>
<dbReference type="PROSITE" id="PS00653">
    <property type="entry name" value="GLYCOSYL_HYDROL_F1_2"/>
    <property type="match status" value="1"/>
</dbReference>
<evidence type="ECO:0000313" key="8">
    <source>
        <dbReference type="Proteomes" id="UP000887540"/>
    </source>
</evidence>
<comment type="similarity">
    <text evidence="1 6">Belongs to the glycosyl hydrolase 1 family.</text>
</comment>
<dbReference type="GO" id="GO:0005975">
    <property type="term" value="P:carbohydrate metabolic process"/>
    <property type="evidence" value="ECO:0007669"/>
    <property type="project" value="InterPro"/>
</dbReference>
<dbReference type="WBParaSite" id="ACRNAN_scaffold1806.g30709.t1">
    <property type="protein sequence ID" value="ACRNAN_scaffold1806.g30709.t1"/>
    <property type="gene ID" value="ACRNAN_scaffold1806.g30709"/>
</dbReference>
<organism evidence="8 9">
    <name type="scientific">Acrobeloides nanus</name>
    <dbReference type="NCBI Taxonomy" id="290746"/>
    <lineage>
        <taxon>Eukaryota</taxon>
        <taxon>Metazoa</taxon>
        <taxon>Ecdysozoa</taxon>
        <taxon>Nematoda</taxon>
        <taxon>Chromadorea</taxon>
        <taxon>Rhabditida</taxon>
        <taxon>Tylenchina</taxon>
        <taxon>Cephalobomorpha</taxon>
        <taxon>Cephaloboidea</taxon>
        <taxon>Cephalobidae</taxon>
        <taxon>Acrobeloides</taxon>
    </lineage>
</organism>
<evidence type="ECO:0000256" key="6">
    <source>
        <dbReference type="RuleBase" id="RU003690"/>
    </source>
</evidence>
<evidence type="ECO:0000256" key="4">
    <source>
        <dbReference type="ARBA" id="ARBA00023180"/>
    </source>
</evidence>
<dbReference type="InterPro" id="IPR033132">
    <property type="entry name" value="GH_1_N_CS"/>
</dbReference>
<sequence>MKTLLGLFFAGIIAVVQGQSCTTYQVPKDFFFAAATAAFQVEGGAKADGKGASIWDIWTHYFPGVITDNSNGDIACDSYHLYKVDIQNLKKLGVQQYRFSISWPRILPDGNANSVNPAGIQYYNNLINELIAAGIEPMATMFHFDTPTTLSDAGGWLSRDIVDKFGDYARVLYQNFGDRVKNWLTINEPLSISTWGYCGLDGVQAPGNFSMQCPWSKYLSAHYLILAHAKAYIIYDREFRSRQRGRVGIVLSTGWYTPATNTTEDIAAANRARDFALGWFAEPIFFGDYPQSMKEGIASKSTSEGYTTSRLPEFSPLEKLLLKGSADWLGINYYYGFSINNRVTFPYGIPQEQVDGSTNRNVLYPYPQGLRSVLNYASQTYKVPVVVTENGYSDGTGTLDDTIRIDFLRDHIIATLQARQDGANIQGYTVWSLMDNMEWSSGYTVKYGLYQVNFTDPNRTRTPKASASWYTNVIAQRSINSC</sequence>
<keyword evidence="4" id="KW-0325">Glycoprotein</keyword>
<dbReference type="SUPFAM" id="SSF51445">
    <property type="entry name" value="(Trans)glycosidases"/>
    <property type="match status" value="1"/>
</dbReference>
<evidence type="ECO:0000256" key="2">
    <source>
        <dbReference type="ARBA" id="ARBA00011738"/>
    </source>
</evidence>
<dbReference type="AlphaFoldDB" id="A0A914D3V6"/>
<dbReference type="PRINTS" id="PR00131">
    <property type="entry name" value="GLHYDRLASE1"/>
</dbReference>
<evidence type="ECO:0000313" key="9">
    <source>
        <dbReference type="WBParaSite" id="ACRNAN_scaffold1806.g30709.t1"/>
    </source>
</evidence>
<feature type="chain" id="PRO_5037815752" evidence="7">
    <location>
        <begin position="19"/>
        <end position="482"/>
    </location>
</feature>
<reference evidence="9" key="1">
    <citation type="submission" date="2022-11" db="UniProtKB">
        <authorList>
            <consortium name="WormBaseParasite"/>
        </authorList>
    </citation>
    <scope>IDENTIFICATION</scope>
</reference>
<proteinExistence type="inferred from homology"/>
<comment type="subunit">
    <text evidence="2">Homodimer.</text>
</comment>
<keyword evidence="3" id="KW-0378">Hydrolase</keyword>
<name>A0A914D3V6_9BILA</name>
<dbReference type="GO" id="GO:0008422">
    <property type="term" value="F:beta-glucosidase activity"/>
    <property type="evidence" value="ECO:0007669"/>
    <property type="project" value="TreeGrafter"/>
</dbReference>
<evidence type="ECO:0000256" key="5">
    <source>
        <dbReference type="ARBA" id="ARBA00023295"/>
    </source>
</evidence>
<dbReference type="Gene3D" id="3.20.20.80">
    <property type="entry name" value="Glycosidases"/>
    <property type="match status" value="1"/>
</dbReference>
<dbReference type="InterPro" id="IPR017853">
    <property type="entry name" value="GH"/>
</dbReference>